<proteinExistence type="predicted"/>
<dbReference type="AlphaFoldDB" id="A0A7V6A4F1"/>
<feature type="transmembrane region" description="Helical" evidence="6">
    <location>
        <begin position="57"/>
        <end position="85"/>
    </location>
</feature>
<dbReference type="PANTHER" id="PTHR42688:SF1">
    <property type="entry name" value="BLR5212 PROTEIN"/>
    <property type="match status" value="1"/>
</dbReference>
<feature type="transmembrane region" description="Helical" evidence="6">
    <location>
        <begin position="224"/>
        <end position="243"/>
    </location>
</feature>
<dbReference type="InterPro" id="IPR011701">
    <property type="entry name" value="MFS"/>
</dbReference>
<accession>A0A7V6A4F1</accession>
<sequence>MTHEGARTITGPFLGILGASALVVSTVAGLGEFLGYAVRFISGSLADRTKRYWPITYLGYTMQMFSVPALALAGSWPGAAILILLERIGRAIRNPARDAMLSHATSQVGHGWGFGFHEAMDQTGAMIGPLIVAAVLYYKGDYRSGFAALLVSAVLAVVVLISASYLYPKPQHLEVSIPKLETEGLPKRPFWLYTAATAFIGAGFADFPLIAYHFQQVEVLSKDLIPISYAVAMGVDGAAALILGRLFDRLGVWVLIAAALISAAFAPLVFLGGTSLVFLGMILWGIGMGAQESVIKAALAEMIPRDHRASAFGISQSVFGIFWLVGSVILGILYEYHLYALIIFSVVVQLCAIPCFLLISREVCYVRR</sequence>
<evidence type="ECO:0000256" key="2">
    <source>
        <dbReference type="ARBA" id="ARBA00022475"/>
    </source>
</evidence>
<feature type="transmembrane region" description="Helical" evidence="6">
    <location>
        <begin position="189"/>
        <end position="212"/>
    </location>
</feature>
<dbReference type="GO" id="GO:0005886">
    <property type="term" value="C:plasma membrane"/>
    <property type="evidence" value="ECO:0007669"/>
    <property type="project" value="UniProtKB-SubCell"/>
</dbReference>
<reference evidence="8" key="1">
    <citation type="journal article" date="2020" name="mSystems">
        <title>Genome- and Community-Level Interaction Insights into Carbon Utilization and Element Cycling Functions of Hydrothermarchaeota in Hydrothermal Sediment.</title>
        <authorList>
            <person name="Zhou Z."/>
            <person name="Liu Y."/>
            <person name="Xu W."/>
            <person name="Pan J."/>
            <person name="Luo Z.H."/>
            <person name="Li M."/>
        </authorList>
    </citation>
    <scope>NUCLEOTIDE SEQUENCE [LARGE SCALE GENOMIC DNA]</scope>
    <source>
        <strain evidence="8">SpSt-767</strain>
    </source>
</reference>
<name>A0A7V6A4F1_9BACT</name>
<dbReference type="PANTHER" id="PTHR42688">
    <property type="entry name" value="CONSERVED PROTEIN"/>
    <property type="match status" value="1"/>
</dbReference>
<evidence type="ECO:0000256" key="4">
    <source>
        <dbReference type="ARBA" id="ARBA00022989"/>
    </source>
</evidence>
<feature type="transmembrane region" description="Helical" evidence="6">
    <location>
        <begin position="338"/>
        <end position="359"/>
    </location>
</feature>
<keyword evidence="4 6" id="KW-1133">Transmembrane helix</keyword>
<keyword evidence="3 6" id="KW-0812">Transmembrane</keyword>
<feature type="transmembrane region" description="Helical" evidence="6">
    <location>
        <begin position="311"/>
        <end position="332"/>
    </location>
</feature>
<comment type="subcellular location">
    <subcellularLocation>
        <location evidence="1">Cell membrane</location>
        <topology evidence="1">Multi-pass membrane protein</topology>
    </subcellularLocation>
</comment>
<dbReference type="PROSITE" id="PS50850">
    <property type="entry name" value="MFS"/>
    <property type="match status" value="1"/>
</dbReference>
<evidence type="ECO:0000256" key="6">
    <source>
        <dbReference type="SAM" id="Phobius"/>
    </source>
</evidence>
<dbReference type="SUPFAM" id="SSF103473">
    <property type="entry name" value="MFS general substrate transporter"/>
    <property type="match status" value="1"/>
</dbReference>
<feature type="transmembrane region" description="Helical" evidence="6">
    <location>
        <begin position="12"/>
        <end position="37"/>
    </location>
</feature>
<dbReference type="InterPro" id="IPR036259">
    <property type="entry name" value="MFS_trans_sf"/>
</dbReference>
<evidence type="ECO:0000256" key="5">
    <source>
        <dbReference type="ARBA" id="ARBA00023136"/>
    </source>
</evidence>
<dbReference type="InterPro" id="IPR052425">
    <property type="entry name" value="Uncharacterized_MFS-type"/>
</dbReference>
<protein>
    <submittedName>
        <fullName evidence="8">MFS transporter</fullName>
    </submittedName>
</protein>
<dbReference type="Gene3D" id="1.20.1250.20">
    <property type="entry name" value="MFS general substrate transporter like domains"/>
    <property type="match status" value="2"/>
</dbReference>
<feature type="domain" description="Major facilitator superfamily (MFS) profile" evidence="7">
    <location>
        <begin position="1"/>
        <end position="363"/>
    </location>
</feature>
<dbReference type="Pfam" id="PF07690">
    <property type="entry name" value="MFS_1"/>
    <property type="match status" value="1"/>
</dbReference>
<keyword evidence="5 6" id="KW-0472">Membrane</keyword>
<organism evidence="8">
    <name type="scientific">Desulfobacca acetoxidans</name>
    <dbReference type="NCBI Taxonomy" id="60893"/>
    <lineage>
        <taxon>Bacteria</taxon>
        <taxon>Pseudomonadati</taxon>
        <taxon>Thermodesulfobacteriota</taxon>
        <taxon>Desulfobaccia</taxon>
        <taxon>Desulfobaccales</taxon>
        <taxon>Desulfobaccaceae</taxon>
        <taxon>Desulfobacca</taxon>
    </lineage>
</organism>
<evidence type="ECO:0000256" key="3">
    <source>
        <dbReference type="ARBA" id="ARBA00022692"/>
    </source>
</evidence>
<dbReference type="GO" id="GO:0022857">
    <property type="term" value="F:transmembrane transporter activity"/>
    <property type="evidence" value="ECO:0007669"/>
    <property type="project" value="InterPro"/>
</dbReference>
<keyword evidence="2" id="KW-1003">Cell membrane</keyword>
<feature type="transmembrane region" description="Helical" evidence="6">
    <location>
        <begin position="146"/>
        <end position="168"/>
    </location>
</feature>
<feature type="transmembrane region" description="Helical" evidence="6">
    <location>
        <begin position="250"/>
        <end position="270"/>
    </location>
</feature>
<dbReference type="InterPro" id="IPR020846">
    <property type="entry name" value="MFS_dom"/>
</dbReference>
<evidence type="ECO:0000259" key="7">
    <source>
        <dbReference type="PROSITE" id="PS50850"/>
    </source>
</evidence>
<evidence type="ECO:0000313" key="8">
    <source>
        <dbReference type="EMBL" id="HHS29683.1"/>
    </source>
</evidence>
<evidence type="ECO:0000256" key="1">
    <source>
        <dbReference type="ARBA" id="ARBA00004651"/>
    </source>
</evidence>
<dbReference type="CDD" id="cd17370">
    <property type="entry name" value="MFS_MJ1317_like"/>
    <property type="match status" value="1"/>
</dbReference>
<dbReference type="EMBL" id="DTGR01000135">
    <property type="protein sequence ID" value="HHS29683.1"/>
    <property type="molecule type" value="Genomic_DNA"/>
</dbReference>
<comment type="caution">
    <text evidence="8">The sequence shown here is derived from an EMBL/GenBank/DDBJ whole genome shotgun (WGS) entry which is preliminary data.</text>
</comment>
<gene>
    <name evidence="8" type="ORF">ENV52_08290</name>
</gene>